<dbReference type="GO" id="GO:0005886">
    <property type="term" value="C:plasma membrane"/>
    <property type="evidence" value="ECO:0007669"/>
    <property type="project" value="TreeGrafter"/>
</dbReference>
<feature type="domain" description="EGF-like" evidence="16">
    <location>
        <begin position="757"/>
        <end position="795"/>
    </location>
</feature>
<dbReference type="GO" id="GO:0007160">
    <property type="term" value="P:cell-matrix adhesion"/>
    <property type="evidence" value="ECO:0007669"/>
    <property type="project" value="InterPro"/>
</dbReference>
<dbReference type="PROSITE" id="PS00484">
    <property type="entry name" value="THYROGLOBULIN_1_1"/>
    <property type="match status" value="1"/>
</dbReference>
<evidence type="ECO:0000256" key="13">
    <source>
        <dbReference type="PROSITE-ProRule" id="PRU00461"/>
    </source>
</evidence>
<dbReference type="PROSITE" id="PS51120">
    <property type="entry name" value="LDLRB"/>
    <property type="match status" value="3"/>
</dbReference>
<dbReference type="PROSITE" id="PS01186">
    <property type="entry name" value="EGF_2"/>
    <property type="match status" value="5"/>
</dbReference>
<proteinExistence type="predicted"/>
<dbReference type="Gene3D" id="4.10.800.10">
    <property type="entry name" value="Thyroglobulin type-1"/>
    <property type="match status" value="1"/>
</dbReference>
<dbReference type="GO" id="GO:0030855">
    <property type="term" value="P:epithelial cell differentiation"/>
    <property type="evidence" value="ECO:0007669"/>
    <property type="project" value="UniProtKB-ARBA"/>
</dbReference>
<dbReference type="Gene3D" id="2.40.155.10">
    <property type="entry name" value="Green fluorescent protein"/>
    <property type="match status" value="1"/>
</dbReference>
<dbReference type="Gene3D" id="2.10.25.10">
    <property type="entry name" value="Laminin"/>
    <property type="match status" value="5"/>
</dbReference>
<dbReference type="InterPro" id="IPR000716">
    <property type="entry name" value="Thyroglobulin_1"/>
</dbReference>
<dbReference type="SMART" id="SM00539">
    <property type="entry name" value="NIDO"/>
    <property type="match status" value="1"/>
</dbReference>
<dbReference type="FunFam" id="2.120.10.30:FF:000030">
    <property type="entry name" value="Nidogen 1"/>
    <property type="match status" value="1"/>
</dbReference>
<evidence type="ECO:0000313" key="21">
    <source>
        <dbReference type="RefSeq" id="XP_012685359.2"/>
    </source>
</evidence>
<evidence type="ECO:0000256" key="7">
    <source>
        <dbReference type="ARBA" id="ARBA00022837"/>
    </source>
</evidence>
<feature type="domain" description="NIDO" evidence="19">
    <location>
        <begin position="99"/>
        <end position="262"/>
    </location>
</feature>
<dbReference type="Pfam" id="PF07474">
    <property type="entry name" value="G2F"/>
    <property type="match status" value="1"/>
</dbReference>
<dbReference type="InterPro" id="IPR026823">
    <property type="entry name" value="cEGF"/>
</dbReference>
<feature type="domain" description="EGF-like" evidence="16">
    <location>
        <begin position="666"/>
        <end position="708"/>
    </location>
</feature>
<dbReference type="SMART" id="SM00211">
    <property type="entry name" value="TY"/>
    <property type="match status" value="1"/>
</dbReference>
<evidence type="ECO:0000259" key="19">
    <source>
        <dbReference type="PROSITE" id="PS51220"/>
    </source>
</evidence>
<comment type="subcellular location">
    <subcellularLocation>
        <location evidence="1">Secreted</location>
        <location evidence="1">Extracellular space</location>
        <location evidence="1">Extracellular matrix</location>
        <location evidence="1">Basement membrane</location>
    </subcellularLocation>
</comment>
<evidence type="ECO:0000256" key="4">
    <source>
        <dbReference type="ARBA" id="ARBA00022536"/>
    </source>
</evidence>
<keyword evidence="7" id="KW-0106">Calcium</keyword>
<dbReference type="PANTHER" id="PTHR46513">
    <property type="entry name" value="VITELLOGENIN RECEPTOR-LIKE PROTEIN-RELATED-RELATED"/>
    <property type="match status" value="1"/>
</dbReference>
<evidence type="ECO:0000256" key="1">
    <source>
        <dbReference type="ARBA" id="ARBA00004302"/>
    </source>
</evidence>
<dbReference type="GO" id="GO:0005604">
    <property type="term" value="C:basement membrane"/>
    <property type="evidence" value="ECO:0007669"/>
    <property type="project" value="UniProtKB-SubCell"/>
</dbReference>
<name>A0A6P3VZE5_CLUHA</name>
<keyword evidence="4 12" id="KW-0245">EGF-like domain</keyword>
<dbReference type="SUPFAM" id="SSF57196">
    <property type="entry name" value="EGF/Laminin"/>
    <property type="match status" value="2"/>
</dbReference>
<feature type="domain" description="EGF-like" evidence="16">
    <location>
        <begin position="713"/>
        <end position="756"/>
    </location>
</feature>
<evidence type="ECO:0000256" key="14">
    <source>
        <dbReference type="PROSITE-ProRule" id="PRU00500"/>
    </source>
</evidence>
<evidence type="ECO:0000256" key="3">
    <source>
        <dbReference type="ARBA" id="ARBA00022530"/>
    </source>
</evidence>
<dbReference type="InterPro" id="IPR003886">
    <property type="entry name" value="NIDO_dom"/>
</dbReference>
<evidence type="ECO:0000256" key="8">
    <source>
        <dbReference type="ARBA" id="ARBA00022869"/>
    </source>
</evidence>
<dbReference type="InterPro" id="IPR049883">
    <property type="entry name" value="NOTCH1_EGF-like"/>
</dbReference>
<dbReference type="SUPFAM" id="SSF63825">
    <property type="entry name" value="YWTD domain"/>
    <property type="match status" value="1"/>
</dbReference>
<evidence type="ECO:0000256" key="6">
    <source>
        <dbReference type="ARBA" id="ARBA00022737"/>
    </source>
</evidence>
<dbReference type="InterPro" id="IPR000152">
    <property type="entry name" value="EGF-type_Asp/Asn_hydroxyl_site"/>
</dbReference>
<feature type="region of interest" description="Disordered" evidence="15">
    <location>
        <begin position="805"/>
        <end position="824"/>
    </location>
</feature>
<evidence type="ECO:0000256" key="9">
    <source>
        <dbReference type="ARBA" id="ARBA00022889"/>
    </source>
</evidence>
<dbReference type="GO" id="GO:0060070">
    <property type="term" value="P:canonical Wnt signaling pathway"/>
    <property type="evidence" value="ECO:0007669"/>
    <property type="project" value="TreeGrafter"/>
</dbReference>
<keyword evidence="9" id="KW-0130">Cell adhesion</keyword>
<dbReference type="GO" id="GO:0005509">
    <property type="term" value="F:calcium ion binding"/>
    <property type="evidence" value="ECO:0007669"/>
    <property type="project" value="InterPro"/>
</dbReference>
<evidence type="ECO:0000256" key="11">
    <source>
        <dbReference type="ARBA" id="ARBA00023180"/>
    </source>
</evidence>
<dbReference type="FunFam" id="2.10.25.10:FF:000297">
    <property type="entry name" value="Nidogen 1"/>
    <property type="match status" value="1"/>
</dbReference>
<dbReference type="PROSITE" id="PS50993">
    <property type="entry name" value="NIDOGEN_G2"/>
    <property type="match status" value="1"/>
</dbReference>
<feature type="repeat" description="LDL-receptor class B" evidence="13">
    <location>
        <begin position="942"/>
        <end position="984"/>
    </location>
</feature>
<dbReference type="Pfam" id="PF12662">
    <property type="entry name" value="cEGF"/>
    <property type="match status" value="1"/>
</dbReference>
<keyword evidence="10 14" id="KW-1015">Disulfide bond</keyword>
<gene>
    <name evidence="21" type="primary">nid1a</name>
</gene>
<dbReference type="SUPFAM" id="SSF57610">
    <property type="entry name" value="Thyroglobulin type-1 domain"/>
    <property type="match status" value="1"/>
</dbReference>
<keyword evidence="6" id="KW-0677">Repeat</keyword>
<evidence type="ECO:0000256" key="5">
    <source>
        <dbReference type="ARBA" id="ARBA00022729"/>
    </source>
</evidence>
<dbReference type="Pfam" id="PF07645">
    <property type="entry name" value="EGF_CA"/>
    <property type="match status" value="1"/>
</dbReference>
<keyword evidence="5" id="KW-0732">Signal</keyword>
<evidence type="ECO:0000259" key="18">
    <source>
        <dbReference type="PROSITE" id="PS51162"/>
    </source>
</evidence>
<dbReference type="FunFam" id="2.10.25.10:FF:000038">
    <property type="entry name" value="Fibrillin 2"/>
    <property type="match status" value="2"/>
</dbReference>
<dbReference type="PROSITE" id="PS51162">
    <property type="entry name" value="THYROGLOBULIN_1_2"/>
    <property type="match status" value="1"/>
</dbReference>
<dbReference type="InterPro" id="IPR011042">
    <property type="entry name" value="6-blade_b-propeller_TolB-like"/>
</dbReference>
<dbReference type="InterPro" id="IPR000742">
    <property type="entry name" value="EGF"/>
</dbReference>
<dbReference type="KEGG" id="char:105902334"/>
<dbReference type="InterPro" id="IPR009030">
    <property type="entry name" value="Growth_fac_rcpt_cys_sf"/>
</dbReference>
<dbReference type="SMART" id="SM00135">
    <property type="entry name" value="LY"/>
    <property type="match status" value="5"/>
</dbReference>
<dbReference type="InterPro" id="IPR001881">
    <property type="entry name" value="EGF-like_Ca-bd_dom"/>
</dbReference>
<comment type="caution">
    <text evidence="12">Lacks conserved residue(s) required for the propagation of feature annotation.</text>
</comment>
<organism evidence="20 21">
    <name type="scientific">Clupea harengus</name>
    <name type="common">Atlantic herring</name>
    <dbReference type="NCBI Taxonomy" id="7950"/>
    <lineage>
        <taxon>Eukaryota</taxon>
        <taxon>Metazoa</taxon>
        <taxon>Chordata</taxon>
        <taxon>Craniata</taxon>
        <taxon>Vertebrata</taxon>
        <taxon>Euteleostomi</taxon>
        <taxon>Actinopterygii</taxon>
        <taxon>Neopterygii</taxon>
        <taxon>Teleostei</taxon>
        <taxon>Clupei</taxon>
        <taxon>Clupeiformes</taxon>
        <taxon>Clupeoidei</taxon>
        <taxon>Clupeidae</taxon>
        <taxon>Clupea</taxon>
    </lineage>
</organism>
<reference evidence="21" key="1">
    <citation type="submission" date="2025-08" db="UniProtKB">
        <authorList>
            <consortium name="RefSeq"/>
        </authorList>
    </citation>
    <scope>IDENTIFICATION</scope>
</reference>
<dbReference type="InterPro" id="IPR009017">
    <property type="entry name" value="GFP"/>
</dbReference>
<dbReference type="SUPFAM" id="SSF54511">
    <property type="entry name" value="GFP-like"/>
    <property type="match status" value="1"/>
</dbReference>
<keyword evidence="20" id="KW-1185">Reference proteome</keyword>
<dbReference type="CTD" id="562690"/>
<feature type="domain" description="Nidogen G2 beta-barrel" evidence="17">
    <location>
        <begin position="392"/>
        <end position="625"/>
    </location>
</feature>
<dbReference type="AlphaFoldDB" id="A0A6P3VZE5"/>
<evidence type="ECO:0000256" key="15">
    <source>
        <dbReference type="SAM" id="MobiDB-lite"/>
    </source>
</evidence>
<dbReference type="RefSeq" id="XP_012685359.2">
    <property type="nucleotide sequence ID" value="XM_012829905.3"/>
</dbReference>
<evidence type="ECO:0000259" key="16">
    <source>
        <dbReference type="PROSITE" id="PS50026"/>
    </source>
</evidence>
<feature type="domain" description="EGF-like" evidence="16">
    <location>
        <begin position="348"/>
        <end position="388"/>
    </location>
</feature>
<keyword evidence="3" id="KW-0272">Extracellular matrix</keyword>
<feature type="domain" description="Thyroglobulin type-1" evidence="18">
    <location>
        <begin position="800"/>
        <end position="873"/>
    </location>
</feature>
<dbReference type="GeneID" id="105902334"/>
<dbReference type="InterPro" id="IPR000033">
    <property type="entry name" value="LDLR_classB_rpt"/>
</dbReference>
<feature type="repeat" description="LDL-receptor class B" evidence="13">
    <location>
        <begin position="1028"/>
        <end position="1072"/>
    </location>
</feature>
<dbReference type="SMART" id="SM00181">
    <property type="entry name" value="EGF"/>
    <property type="match status" value="6"/>
</dbReference>
<sequence length="1202" mass="132075">MGCHGQIWLTWLTLLDLLISALSISRLEMFPYGPSAGDELLDSGNDQTREFVLDQPLMFYDGKFNKIYVNTNGFIATSKPAKEAEYLGKMPASFGMILALQGDLDTSDGVGKVFFRQDLSPSTLQQAGDHVSRAFPEDDEVTPTHSLIITWVDVAARVPETRGDGPQSRRNTFQLVIASVESASYAILLFPRDGLQYVSTLSEGRSSVMHAGFSKGKTRSSFWPKQGPYYRATEDDEASVQALPEKTNSGKRGVWVYEIGTHPYFTRVAPGEVTDLPPEDTADSVSILTRHQQQAVEYPTYNPVAVEEEQVDLYQGPGRPLPVHPVQYQPQQQTEDLSDIQVNVFPYNSDTCDSNRQKCSPFADCRDYASGYCCHCRPGYYGNGKQCVSEGKPQRMNGKLHGRVNVGSSPYPVEFASNDLHSYVVSNDGRAYVAVSAIPLSVGISLQPLAGIGGVIGWAFALEQPGYINGFSIVGGEFTRKAEVTFLDGGEKLTITQEFKGIDQHDHLVVDTQLEGRVPELPQGATVQIDPYSEIYQYSNNIVTSSSTREYVVSLEDGTTQTRKYQWRETITYQSCAHAEASRKVPQTQMLRVEQVFVMYDTQHQLMRYAMSNKIGDMNGGGGEENACFTGRHGCDTNAMCHAGEGTQFTCECSTGFTGDGRICYDIDECRETQQVCSTHAVCNNQPGTFRCECVDGYQFASDGQTCVEGDRPVDHCQAGTHDCDIPERARCSYTGRSAHVCSCLPGYVGDGRSCQDIDECQPGRCHPDAQCFNTDGSFSCQCRPGFYGDGFYCSSEREKTRCETHRESALGATEQGPRGPRPLPGQYVPSCDVEGNYESMQCHGSIGQCWCVDSNGLEISGTRTGPGSAPTCDGGTGPPVRPTPRPDVYPLPAGTNLLFTQSGRIEYVPLEGYSMKKSEAKTALHLPEKVVVGVAYDCMEKMVYWTDITTPTISKASVQGGDAIPVITTDLGSPEGIAIDHMSRTMFWTDSMKDRIEVASLDGTQRRVLIDTDLVNPRAIIVDPVKGFLYWCDWNREAPKIEAAHMDGTNRRLLASEGLSLPNGLTYDPQTSLLCWADAGTHKVECMDPTQNDRRSVTEAIQYPFGLTAYGKNLYYTDWTRNAVIAVDRQTGREVEEFHPQKKSRLYGITAAYAQCPSGQNYCSVNNGGCTHLCLATPGGRSCKCPDNAVGVSCVESEGRY</sequence>
<dbReference type="InterPro" id="IPR024731">
    <property type="entry name" value="NELL2-like_EGF"/>
</dbReference>
<dbReference type="Pfam" id="PF06119">
    <property type="entry name" value="NIDO"/>
    <property type="match status" value="1"/>
</dbReference>
<evidence type="ECO:0000256" key="2">
    <source>
        <dbReference type="ARBA" id="ARBA00022525"/>
    </source>
</evidence>
<dbReference type="CDD" id="cd00191">
    <property type="entry name" value="TY"/>
    <property type="match status" value="1"/>
</dbReference>
<dbReference type="InterPro" id="IPR036857">
    <property type="entry name" value="Thyroglobulin_1_sf"/>
</dbReference>
<dbReference type="GO" id="GO:0017147">
    <property type="term" value="F:Wnt-protein binding"/>
    <property type="evidence" value="ECO:0007669"/>
    <property type="project" value="TreeGrafter"/>
</dbReference>
<keyword evidence="8" id="KW-0084">Basement membrane</keyword>
<dbReference type="CDD" id="cd00255">
    <property type="entry name" value="nidG2"/>
    <property type="match status" value="1"/>
</dbReference>
<dbReference type="PROSITE" id="PS00010">
    <property type="entry name" value="ASX_HYDROXYL"/>
    <property type="match status" value="3"/>
</dbReference>
<dbReference type="Proteomes" id="UP000515152">
    <property type="component" value="Chromosome 13"/>
</dbReference>
<dbReference type="PROSITE" id="PS51220">
    <property type="entry name" value="NIDO"/>
    <property type="match status" value="1"/>
</dbReference>
<dbReference type="Pfam" id="PF00086">
    <property type="entry name" value="Thyroglobulin_1"/>
    <property type="match status" value="1"/>
</dbReference>
<dbReference type="CDD" id="cd00054">
    <property type="entry name" value="EGF_CA"/>
    <property type="match status" value="3"/>
</dbReference>
<dbReference type="InterPro" id="IPR018097">
    <property type="entry name" value="EGF_Ca-bd_CS"/>
</dbReference>
<dbReference type="PROSITE" id="PS01187">
    <property type="entry name" value="EGF_CA"/>
    <property type="match status" value="1"/>
</dbReference>
<protein>
    <submittedName>
        <fullName evidence="21">Nidogen-1</fullName>
    </submittedName>
</protein>
<evidence type="ECO:0000259" key="17">
    <source>
        <dbReference type="PROSITE" id="PS50993"/>
    </source>
</evidence>
<keyword evidence="2" id="KW-0964">Secreted</keyword>
<feature type="repeat" description="LDL-receptor class B" evidence="13">
    <location>
        <begin position="985"/>
        <end position="1027"/>
    </location>
</feature>
<dbReference type="PROSITE" id="PS50026">
    <property type="entry name" value="EGF_3"/>
    <property type="match status" value="5"/>
</dbReference>
<dbReference type="GO" id="GO:0042813">
    <property type="term" value="F:Wnt receptor activity"/>
    <property type="evidence" value="ECO:0007669"/>
    <property type="project" value="TreeGrafter"/>
</dbReference>
<evidence type="ECO:0000256" key="12">
    <source>
        <dbReference type="PROSITE-ProRule" id="PRU00076"/>
    </source>
</evidence>
<evidence type="ECO:0000313" key="20">
    <source>
        <dbReference type="Proteomes" id="UP000515152"/>
    </source>
</evidence>
<dbReference type="PANTHER" id="PTHR46513:SF6">
    <property type="entry name" value="NIDOGEN-1"/>
    <property type="match status" value="1"/>
</dbReference>
<dbReference type="InterPro" id="IPR006605">
    <property type="entry name" value="G2_nidogen/fibulin_G2F"/>
</dbReference>
<dbReference type="SUPFAM" id="SSF57184">
    <property type="entry name" value="Growth factor receptor domain"/>
    <property type="match status" value="1"/>
</dbReference>
<feature type="domain" description="EGF-like" evidence="16">
    <location>
        <begin position="624"/>
        <end position="665"/>
    </location>
</feature>
<dbReference type="Pfam" id="PF12947">
    <property type="entry name" value="EGF_3"/>
    <property type="match status" value="2"/>
</dbReference>
<accession>A0A6P3VZE5</accession>
<feature type="disulfide bond" evidence="14">
    <location>
        <begin position="843"/>
        <end position="850"/>
    </location>
</feature>
<keyword evidence="11" id="KW-0325">Glycoprotein</keyword>
<dbReference type="OrthoDB" id="9990982at2759"/>
<dbReference type="Gene3D" id="2.120.10.30">
    <property type="entry name" value="TolB, C-terminal domain"/>
    <property type="match status" value="1"/>
</dbReference>
<dbReference type="SMART" id="SM00179">
    <property type="entry name" value="EGF_CA"/>
    <property type="match status" value="4"/>
</dbReference>
<dbReference type="InterPro" id="IPR050778">
    <property type="entry name" value="Cueball_EGF_LRP_Nidogen"/>
</dbReference>
<evidence type="ECO:0000256" key="10">
    <source>
        <dbReference type="ARBA" id="ARBA00023157"/>
    </source>
</evidence>
<dbReference type="Pfam" id="PF00058">
    <property type="entry name" value="Ldl_recept_b"/>
    <property type="match status" value="3"/>
</dbReference>
<dbReference type="SMART" id="SM00682">
    <property type="entry name" value="G2F"/>
    <property type="match status" value="1"/>
</dbReference>